<protein>
    <submittedName>
        <fullName evidence="1">Uncharacterized protein</fullName>
    </submittedName>
</protein>
<organism evidence="1">
    <name type="scientific">marine sediment metagenome</name>
    <dbReference type="NCBI Taxonomy" id="412755"/>
    <lineage>
        <taxon>unclassified sequences</taxon>
        <taxon>metagenomes</taxon>
        <taxon>ecological metagenomes</taxon>
    </lineage>
</organism>
<proteinExistence type="predicted"/>
<dbReference type="AlphaFoldDB" id="X1F128"/>
<accession>X1F128</accession>
<reference evidence="1" key="1">
    <citation type="journal article" date="2014" name="Front. Microbiol.">
        <title>High frequency of phylogenetically diverse reductive dehalogenase-homologous genes in deep subseafloor sedimentary metagenomes.</title>
        <authorList>
            <person name="Kawai M."/>
            <person name="Futagami T."/>
            <person name="Toyoda A."/>
            <person name="Takaki Y."/>
            <person name="Nishi S."/>
            <person name="Hori S."/>
            <person name="Arai W."/>
            <person name="Tsubouchi T."/>
            <person name="Morono Y."/>
            <person name="Uchiyama I."/>
            <person name="Ito T."/>
            <person name="Fujiyama A."/>
            <person name="Inagaki F."/>
            <person name="Takami H."/>
        </authorList>
    </citation>
    <scope>NUCLEOTIDE SEQUENCE</scope>
    <source>
        <strain evidence="1">Expedition CK06-06</strain>
    </source>
</reference>
<comment type="caution">
    <text evidence="1">The sequence shown here is derived from an EMBL/GenBank/DDBJ whole genome shotgun (WGS) entry which is preliminary data.</text>
</comment>
<evidence type="ECO:0000313" key="1">
    <source>
        <dbReference type="EMBL" id="GAH38617.1"/>
    </source>
</evidence>
<dbReference type="EMBL" id="BARU01009559">
    <property type="protein sequence ID" value="GAH38617.1"/>
    <property type="molecule type" value="Genomic_DNA"/>
</dbReference>
<name>X1F128_9ZZZZ</name>
<gene>
    <name evidence="1" type="ORF">S03H2_18421</name>
</gene>
<sequence length="47" mass="5061">VDMDGECIGILIGGMYGCDNFSIVTPAKLVRIAMCKALAKIIMEKVE</sequence>
<feature type="non-terminal residue" evidence="1">
    <location>
        <position position="1"/>
    </location>
</feature>